<dbReference type="Proteomes" id="UP000829685">
    <property type="component" value="Unassembled WGS sequence"/>
</dbReference>
<proteinExistence type="predicted"/>
<keyword evidence="2" id="KW-1185">Reference proteome</keyword>
<dbReference type="AlphaFoldDB" id="A0A9Q0APU9"/>
<evidence type="ECO:0000313" key="1">
    <source>
        <dbReference type="EMBL" id="KAI1868348.1"/>
    </source>
</evidence>
<sequence>MSDDGLRNLLKFLVAERLPMLEAITVADFSRLFFYPLRLRQDVLQHCVGRFDFTLRYFGGKYRVSGVRYRGAGAGLPSGLRALADNPTYSVPGSPGRMYMKQYTGDSVGYIVDEALLLDSEGASLENEYLHLSDL</sequence>
<evidence type="ECO:0000313" key="2">
    <source>
        <dbReference type="Proteomes" id="UP000829685"/>
    </source>
</evidence>
<comment type="caution">
    <text evidence="1">The sequence shown here is derived from an EMBL/GenBank/DDBJ whole genome shotgun (WGS) entry which is preliminary data.</text>
</comment>
<dbReference type="EMBL" id="JAFIMR010000017">
    <property type="protein sequence ID" value="KAI1868348.1"/>
    <property type="molecule type" value="Genomic_DNA"/>
</dbReference>
<gene>
    <name evidence="1" type="ORF">JX265_007171</name>
</gene>
<organism evidence="1 2">
    <name type="scientific">Neoarthrinium moseri</name>
    <dbReference type="NCBI Taxonomy" id="1658444"/>
    <lineage>
        <taxon>Eukaryota</taxon>
        <taxon>Fungi</taxon>
        <taxon>Dikarya</taxon>
        <taxon>Ascomycota</taxon>
        <taxon>Pezizomycotina</taxon>
        <taxon>Sordariomycetes</taxon>
        <taxon>Xylariomycetidae</taxon>
        <taxon>Amphisphaeriales</taxon>
        <taxon>Apiosporaceae</taxon>
        <taxon>Neoarthrinium</taxon>
    </lineage>
</organism>
<accession>A0A9Q0APU9</accession>
<name>A0A9Q0APU9_9PEZI</name>
<protein>
    <submittedName>
        <fullName evidence="1">Uncharacterized protein</fullName>
    </submittedName>
</protein>
<reference evidence="1" key="1">
    <citation type="submission" date="2021-03" db="EMBL/GenBank/DDBJ databases">
        <title>Revisited historic fungal species revealed as producer of novel bioactive compounds through whole genome sequencing and comparative genomics.</title>
        <authorList>
            <person name="Vignolle G.A."/>
            <person name="Hochenegger N."/>
            <person name="Mach R.L."/>
            <person name="Mach-Aigner A.R."/>
            <person name="Javad Rahimi M."/>
            <person name="Salim K.A."/>
            <person name="Chan C.M."/>
            <person name="Lim L.B.L."/>
            <person name="Cai F."/>
            <person name="Druzhinina I.S."/>
            <person name="U'Ren J.M."/>
            <person name="Derntl C."/>
        </authorList>
    </citation>
    <scope>NUCLEOTIDE SEQUENCE</scope>
    <source>
        <strain evidence="1">TUCIM 5799</strain>
    </source>
</reference>